<dbReference type="SUPFAM" id="SSF88713">
    <property type="entry name" value="Glycoside hydrolase/deacetylase"/>
    <property type="match status" value="1"/>
</dbReference>
<comment type="caution">
    <text evidence="3">The sequence shown here is derived from an EMBL/GenBank/DDBJ whole genome shotgun (WGS) entry which is preliminary data.</text>
</comment>
<dbReference type="PROSITE" id="PS51677">
    <property type="entry name" value="NODB"/>
    <property type="match status" value="1"/>
</dbReference>
<dbReference type="Pfam" id="PF01522">
    <property type="entry name" value="Polysacc_deac_1"/>
    <property type="match status" value="1"/>
</dbReference>
<feature type="compositionally biased region" description="Polar residues" evidence="1">
    <location>
        <begin position="107"/>
        <end position="117"/>
    </location>
</feature>
<gene>
    <name evidence="3" type="ORF">GNP95_21305</name>
</gene>
<dbReference type="GO" id="GO:0016810">
    <property type="term" value="F:hydrolase activity, acting on carbon-nitrogen (but not peptide) bonds"/>
    <property type="evidence" value="ECO:0007669"/>
    <property type="project" value="InterPro"/>
</dbReference>
<feature type="compositionally biased region" description="Polar residues" evidence="1">
    <location>
        <begin position="1"/>
        <end position="13"/>
    </location>
</feature>
<feature type="region of interest" description="Disordered" evidence="1">
    <location>
        <begin position="77"/>
        <end position="126"/>
    </location>
</feature>
<accession>A0A7X2Z4K6</accession>
<evidence type="ECO:0000313" key="4">
    <source>
        <dbReference type="Proteomes" id="UP000447876"/>
    </source>
</evidence>
<evidence type="ECO:0000256" key="1">
    <source>
        <dbReference type="SAM" id="MobiDB-lite"/>
    </source>
</evidence>
<dbReference type="CDD" id="cd10944">
    <property type="entry name" value="CE4_SmPgdA_like"/>
    <property type="match status" value="1"/>
</dbReference>
<dbReference type="Proteomes" id="UP000447876">
    <property type="component" value="Unassembled WGS sequence"/>
</dbReference>
<feature type="region of interest" description="Disordered" evidence="1">
    <location>
        <begin position="1"/>
        <end position="22"/>
    </location>
</feature>
<dbReference type="EMBL" id="WNZW01000013">
    <property type="protein sequence ID" value="MUG47492.1"/>
    <property type="molecule type" value="Genomic_DNA"/>
</dbReference>
<organism evidence="3 4">
    <name type="scientific">Paenibacillus woosongensis</name>
    <dbReference type="NCBI Taxonomy" id="307580"/>
    <lineage>
        <taxon>Bacteria</taxon>
        <taxon>Bacillati</taxon>
        <taxon>Bacillota</taxon>
        <taxon>Bacilli</taxon>
        <taxon>Bacillales</taxon>
        <taxon>Paenibacillaceae</taxon>
        <taxon>Paenibacillus</taxon>
    </lineage>
</organism>
<protein>
    <submittedName>
        <fullName evidence="3">Polysaccharide deacetylase family protein</fullName>
    </submittedName>
</protein>
<name>A0A7X2Z4K6_9BACL</name>
<dbReference type="InterPro" id="IPR002509">
    <property type="entry name" value="NODB_dom"/>
</dbReference>
<evidence type="ECO:0000313" key="3">
    <source>
        <dbReference type="EMBL" id="MUG47492.1"/>
    </source>
</evidence>
<evidence type="ECO:0000259" key="2">
    <source>
        <dbReference type="PROSITE" id="PS51677"/>
    </source>
</evidence>
<sequence>MVISMMMSNNNQMETRKKIRKRPRKKFRQPIILLALVLSSVALIMSAIVGISHINFKTVKTNSASVIIPKLAGGNEKAQLPDKIPAESEPDSESTQPSKNNHEPQNSKDSPAGTNEPTNPPKAAQPKVAYLTFDDGPSKYTDDIVSILNEHGIHATFFVIGNQIKGYEGSIKAASEQGNYIGLHSMTHNKKILYNSGSSANFLKEFKKAQGMVEDITGTAPWLIRAPYGSKPQIGKEFRNDIVKAGFKMWDWTIDSKDWKYTGKPDKIMQEVKRQTHRDVEVILMHEKAQTVEILPEIIQYLTDKGYAFAVYKPEQHFSVNFAGDSRL</sequence>
<feature type="domain" description="NodB homology" evidence="2">
    <location>
        <begin position="127"/>
        <end position="310"/>
    </location>
</feature>
<dbReference type="InterPro" id="IPR011330">
    <property type="entry name" value="Glyco_hydro/deAcase_b/a-brl"/>
</dbReference>
<dbReference type="PANTHER" id="PTHR10587:SF125">
    <property type="entry name" value="POLYSACCHARIDE DEACETYLASE YHEN-RELATED"/>
    <property type="match status" value="1"/>
</dbReference>
<dbReference type="AlphaFoldDB" id="A0A7X2Z4K6"/>
<dbReference type="Gene3D" id="3.20.20.370">
    <property type="entry name" value="Glycoside hydrolase/deacetylase"/>
    <property type="match status" value="1"/>
</dbReference>
<dbReference type="OrthoDB" id="258610at2"/>
<dbReference type="PANTHER" id="PTHR10587">
    <property type="entry name" value="GLYCOSYL TRANSFERASE-RELATED"/>
    <property type="match status" value="1"/>
</dbReference>
<proteinExistence type="predicted"/>
<reference evidence="3 4" key="1">
    <citation type="submission" date="2019-11" db="EMBL/GenBank/DDBJ databases">
        <title>Draft genome sequences of five Paenibacillus species of dairy origin.</title>
        <authorList>
            <person name="Olajide A.M."/>
            <person name="Chen S."/>
            <person name="Lapointe G."/>
        </authorList>
    </citation>
    <scope>NUCLEOTIDE SEQUENCE [LARGE SCALE GENOMIC DNA]</scope>
    <source>
        <strain evidence="3 4">12CR55</strain>
    </source>
</reference>
<dbReference type="InterPro" id="IPR050248">
    <property type="entry name" value="Polysacc_deacetylase_ArnD"/>
</dbReference>
<dbReference type="GO" id="GO:0005975">
    <property type="term" value="P:carbohydrate metabolic process"/>
    <property type="evidence" value="ECO:0007669"/>
    <property type="project" value="InterPro"/>
</dbReference>